<gene>
    <name evidence="1" type="ORF">GARC_2550</name>
</gene>
<comment type="caution">
    <text evidence="1">The sequence shown here is derived from an EMBL/GenBank/DDBJ whole genome shotgun (WGS) entry which is preliminary data.</text>
</comment>
<dbReference type="EMBL" id="BAEO01000031">
    <property type="protein sequence ID" value="GAC19516.1"/>
    <property type="molecule type" value="Genomic_DNA"/>
</dbReference>
<proteinExistence type="predicted"/>
<protein>
    <submittedName>
        <fullName evidence="1">Uncharacterized protein</fullName>
    </submittedName>
</protein>
<evidence type="ECO:0000313" key="1">
    <source>
        <dbReference type="EMBL" id="GAC19516.1"/>
    </source>
</evidence>
<reference evidence="1 2" key="1">
    <citation type="journal article" date="2017" name="Antonie Van Leeuwenhoek">
        <title>Rhizobium rhizosphaerae sp. nov., a novel species isolated from rice rhizosphere.</title>
        <authorList>
            <person name="Zhao J.J."/>
            <person name="Zhang J."/>
            <person name="Zhang R.J."/>
            <person name="Zhang C.W."/>
            <person name="Yin H.Q."/>
            <person name="Zhang X.X."/>
        </authorList>
    </citation>
    <scope>NUCLEOTIDE SEQUENCE [LARGE SCALE GENOMIC DNA]</scope>
    <source>
        <strain evidence="1 2">BSs20135</strain>
    </source>
</reference>
<evidence type="ECO:0000313" key="2">
    <source>
        <dbReference type="Proteomes" id="UP000006327"/>
    </source>
</evidence>
<accession>K6Y6C2</accession>
<keyword evidence="2" id="KW-1185">Reference proteome</keyword>
<dbReference type="STRING" id="493475.GARC_2550"/>
<name>K6Y6C2_9ALTE</name>
<dbReference type="AlphaFoldDB" id="K6Y6C2"/>
<organism evidence="1 2">
    <name type="scientific">Paraglaciecola arctica BSs20135</name>
    <dbReference type="NCBI Taxonomy" id="493475"/>
    <lineage>
        <taxon>Bacteria</taxon>
        <taxon>Pseudomonadati</taxon>
        <taxon>Pseudomonadota</taxon>
        <taxon>Gammaproteobacteria</taxon>
        <taxon>Alteromonadales</taxon>
        <taxon>Alteromonadaceae</taxon>
        <taxon>Paraglaciecola</taxon>
    </lineage>
</organism>
<sequence>MLTVLENSILRACPHRQLMHIHLVVPAHRHSNSNVAEIGTETIY</sequence>
<dbReference type="Proteomes" id="UP000006327">
    <property type="component" value="Unassembled WGS sequence"/>
</dbReference>